<dbReference type="InterPro" id="IPR002818">
    <property type="entry name" value="DJ-1/PfpI"/>
</dbReference>
<dbReference type="RefSeq" id="WP_157027774.1">
    <property type="nucleotide sequence ID" value="NZ_WQMS01000016.1"/>
</dbReference>
<dbReference type="Pfam" id="PF01965">
    <property type="entry name" value="DJ-1_PfpI"/>
    <property type="match status" value="1"/>
</dbReference>
<evidence type="ECO:0000259" key="3">
    <source>
        <dbReference type="PROSITE" id="PS01124"/>
    </source>
</evidence>
<dbReference type="CDD" id="cd03137">
    <property type="entry name" value="GATase1_AraC_1"/>
    <property type="match status" value="1"/>
</dbReference>
<dbReference type="Gene3D" id="1.10.10.60">
    <property type="entry name" value="Homeodomain-like"/>
    <property type="match status" value="1"/>
</dbReference>
<dbReference type="SUPFAM" id="SSF46689">
    <property type="entry name" value="Homeodomain-like"/>
    <property type="match status" value="2"/>
</dbReference>
<dbReference type="Gene3D" id="3.40.50.880">
    <property type="match status" value="1"/>
</dbReference>
<dbReference type="PANTHER" id="PTHR43130:SF3">
    <property type="entry name" value="HTH-TYPE TRANSCRIPTIONAL REGULATOR RV1931C"/>
    <property type="match status" value="1"/>
</dbReference>
<keyword evidence="2" id="KW-0804">Transcription</keyword>
<keyword evidence="5" id="KW-1185">Reference proteome</keyword>
<name>A0A6I4J3H9_9SPHN</name>
<dbReference type="InterPro" id="IPR018060">
    <property type="entry name" value="HTH_AraC"/>
</dbReference>
<evidence type="ECO:0000313" key="5">
    <source>
        <dbReference type="Proteomes" id="UP000441389"/>
    </source>
</evidence>
<dbReference type="PANTHER" id="PTHR43130">
    <property type="entry name" value="ARAC-FAMILY TRANSCRIPTIONAL REGULATOR"/>
    <property type="match status" value="1"/>
</dbReference>
<dbReference type="PROSITE" id="PS01124">
    <property type="entry name" value="HTH_ARAC_FAMILY_2"/>
    <property type="match status" value="1"/>
</dbReference>
<proteinExistence type="predicted"/>
<dbReference type="InterPro" id="IPR029062">
    <property type="entry name" value="Class_I_gatase-like"/>
</dbReference>
<evidence type="ECO:0000256" key="2">
    <source>
        <dbReference type="ARBA" id="ARBA00023163"/>
    </source>
</evidence>
<sequence>MPARKAALVIHDGVQALDVAGPIDVFAEANAFIAEEDRYETLLVARTRAPLRASNKMQLVADLAFDEAHQPFDLVLVAGGPELPYAQPDSSMTDWLQAIATTSTVHGSICTGAFALGHAGLLDGRRVTTHWQIAQKLAARFPAARVEPDLIYVRDGPLITSAGVTAGIDLALALIREHHGPDVAVAVAKRLVVVAQRQGGQSQFSPYLSAPADPVSPIARLQTFVMENVGERHTLQSLAEQVGMSARNLARHFVRETGITPHEFVERARVDTARMLLEGTRLPLKSVAYDCGFGTADRMRIVFVDRLGISPAQYRASFQHDPVE</sequence>
<dbReference type="EMBL" id="WQMS01000016">
    <property type="protein sequence ID" value="MVO78804.1"/>
    <property type="molecule type" value="Genomic_DNA"/>
</dbReference>
<reference evidence="4 5" key="1">
    <citation type="submission" date="2019-12" db="EMBL/GenBank/DDBJ databases">
        <authorList>
            <person name="Huq M.A."/>
        </authorList>
    </citation>
    <scope>NUCLEOTIDE SEQUENCE [LARGE SCALE GENOMIC DNA]</scope>
    <source>
        <strain evidence="4 5">MAH-20</strain>
    </source>
</reference>
<dbReference type="GO" id="GO:0003700">
    <property type="term" value="F:DNA-binding transcription factor activity"/>
    <property type="evidence" value="ECO:0007669"/>
    <property type="project" value="InterPro"/>
</dbReference>
<dbReference type="InterPro" id="IPR009057">
    <property type="entry name" value="Homeodomain-like_sf"/>
</dbReference>
<protein>
    <submittedName>
        <fullName evidence="4">Helix-turn-helix domain-containing protein</fullName>
    </submittedName>
</protein>
<accession>A0A6I4J3H9</accession>
<dbReference type="InterPro" id="IPR052158">
    <property type="entry name" value="INH-QAR"/>
</dbReference>
<dbReference type="AlphaFoldDB" id="A0A6I4J3H9"/>
<evidence type="ECO:0000256" key="1">
    <source>
        <dbReference type="ARBA" id="ARBA00023015"/>
    </source>
</evidence>
<keyword evidence="1" id="KW-0805">Transcription regulation</keyword>
<organism evidence="4 5">
    <name type="scientific">Sphingomonas horti</name>
    <dbReference type="NCBI Taxonomy" id="2682842"/>
    <lineage>
        <taxon>Bacteria</taxon>
        <taxon>Pseudomonadati</taxon>
        <taxon>Pseudomonadota</taxon>
        <taxon>Alphaproteobacteria</taxon>
        <taxon>Sphingomonadales</taxon>
        <taxon>Sphingomonadaceae</taxon>
        <taxon>Sphingomonas</taxon>
    </lineage>
</organism>
<feature type="domain" description="HTH araC/xylS-type" evidence="3">
    <location>
        <begin position="219"/>
        <end position="317"/>
    </location>
</feature>
<evidence type="ECO:0000313" key="4">
    <source>
        <dbReference type="EMBL" id="MVO78804.1"/>
    </source>
</evidence>
<dbReference type="GO" id="GO:0043565">
    <property type="term" value="F:sequence-specific DNA binding"/>
    <property type="evidence" value="ECO:0007669"/>
    <property type="project" value="InterPro"/>
</dbReference>
<comment type="caution">
    <text evidence="4">The sequence shown here is derived from an EMBL/GenBank/DDBJ whole genome shotgun (WGS) entry which is preliminary data.</text>
</comment>
<dbReference type="SUPFAM" id="SSF52317">
    <property type="entry name" value="Class I glutamine amidotransferase-like"/>
    <property type="match status" value="1"/>
</dbReference>
<dbReference type="Pfam" id="PF12833">
    <property type="entry name" value="HTH_18"/>
    <property type="match status" value="1"/>
</dbReference>
<dbReference type="Proteomes" id="UP000441389">
    <property type="component" value="Unassembled WGS sequence"/>
</dbReference>
<dbReference type="SMART" id="SM00342">
    <property type="entry name" value="HTH_ARAC"/>
    <property type="match status" value="1"/>
</dbReference>
<gene>
    <name evidence="4" type="ORF">GON01_12780</name>
</gene>